<keyword evidence="3" id="KW-1185">Reference proteome</keyword>
<sequence>MKLAQSIMKQVGNKRRISRPPLVTNPERRTAWFRLSQPGKCIRLQGRVQWSSTLTPLHSFAQLPRHIMELPSLGGAVPQKNCLLRELNRLRAEAW</sequence>
<dbReference type="EMBL" id="BGPR01000118">
    <property type="protein sequence ID" value="GBL96202.1"/>
    <property type="molecule type" value="Genomic_DNA"/>
</dbReference>
<feature type="region of interest" description="Disordered" evidence="1">
    <location>
        <begin position="1"/>
        <end position="21"/>
    </location>
</feature>
<comment type="caution">
    <text evidence="2">The sequence shown here is derived from an EMBL/GenBank/DDBJ whole genome shotgun (WGS) entry which is preliminary data.</text>
</comment>
<dbReference type="AlphaFoldDB" id="A0A4Y2BVH6"/>
<organism evidence="2 3">
    <name type="scientific">Araneus ventricosus</name>
    <name type="common">Orbweaver spider</name>
    <name type="synonym">Epeira ventricosa</name>
    <dbReference type="NCBI Taxonomy" id="182803"/>
    <lineage>
        <taxon>Eukaryota</taxon>
        <taxon>Metazoa</taxon>
        <taxon>Ecdysozoa</taxon>
        <taxon>Arthropoda</taxon>
        <taxon>Chelicerata</taxon>
        <taxon>Arachnida</taxon>
        <taxon>Araneae</taxon>
        <taxon>Araneomorphae</taxon>
        <taxon>Entelegynae</taxon>
        <taxon>Araneoidea</taxon>
        <taxon>Araneidae</taxon>
        <taxon>Araneus</taxon>
    </lineage>
</organism>
<gene>
    <name evidence="2" type="ORF">AVEN_118747_1</name>
</gene>
<evidence type="ECO:0000313" key="3">
    <source>
        <dbReference type="Proteomes" id="UP000499080"/>
    </source>
</evidence>
<dbReference type="Proteomes" id="UP000499080">
    <property type="component" value="Unassembled WGS sequence"/>
</dbReference>
<protein>
    <submittedName>
        <fullName evidence="2">Uncharacterized protein</fullName>
    </submittedName>
</protein>
<proteinExistence type="predicted"/>
<reference evidence="2 3" key="1">
    <citation type="journal article" date="2019" name="Sci. Rep.">
        <title>Orb-weaving spider Araneus ventricosus genome elucidates the spidroin gene catalogue.</title>
        <authorList>
            <person name="Kono N."/>
            <person name="Nakamura H."/>
            <person name="Ohtoshi R."/>
            <person name="Moran D.A.P."/>
            <person name="Shinohara A."/>
            <person name="Yoshida Y."/>
            <person name="Fujiwara M."/>
            <person name="Mori M."/>
            <person name="Tomita M."/>
            <person name="Arakawa K."/>
        </authorList>
    </citation>
    <scope>NUCLEOTIDE SEQUENCE [LARGE SCALE GENOMIC DNA]</scope>
</reference>
<accession>A0A4Y2BVH6</accession>
<evidence type="ECO:0000313" key="2">
    <source>
        <dbReference type="EMBL" id="GBL96202.1"/>
    </source>
</evidence>
<name>A0A4Y2BVH6_ARAVE</name>
<evidence type="ECO:0000256" key="1">
    <source>
        <dbReference type="SAM" id="MobiDB-lite"/>
    </source>
</evidence>